<evidence type="ECO:0000313" key="1">
    <source>
        <dbReference type="EMBL" id="KAB6422048.1"/>
    </source>
</evidence>
<sequence length="178" mass="19955">MGESENIFSIKHLPAVNERVKQLVDFYANGSVKRFSEMIHLSSSQKLNRVFNLDKRNNEYPEVSSDILLSIANMFADINTEWLLTGRGEMTKTNRPTSTEHIQTNCVSKNKDNEKPGDNQGLSPEIFDKLLSTIKEQQITIKEQAEEIGILKQTIVQLKQESAGRVSDASNSTVADAV</sequence>
<accession>A0A7J5QQ23</accession>
<dbReference type="AlphaFoldDB" id="A0A7J5QQ23"/>
<gene>
    <name evidence="1" type="ORF">GAZ26_15255</name>
</gene>
<name>A0A7J5QQ23_9BACE</name>
<protein>
    <recommendedName>
        <fullName evidence="3">Bacteriophage CI repressor</fullName>
    </recommendedName>
</protein>
<evidence type="ECO:0000313" key="2">
    <source>
        <dbReference type="Proteomes" id="UP000471447"/>
    </source>
</evidence>
<comment type="caution">
    <text evidence="1">The sequence shown here is derived from an EMBL/GenBank/DDBJ whole genome shotgun (WGS) entry which is preliminary data.</text>
</comment>
<dbReference type="RefSeq" id="WP_004325638.1">
    <property type="nucleotide sequence ID" value="NZ_WDCG01000016.1"/>
</dbReference>
<organism evidence="1 2">
    <name type="scientific">Bacteroides xylanisolvens</name>
    <dbReference type="NCBI Taxonomy" id="371601"/>
    <lineage>
        <taxon>Bacteria</taxon>
        <taxon>Pseudomonadati</taxon>
        <taxon>Bacteroidota</taxon>
        <taxon>Bacteroidia</taxon>
        <taxon>Bacteroidales</taxon>
        <taxon>Bacteroidaceae</taxon>
        <taxon>Bacteroides</taxon>
    </lineage>
</organism>
<dbReference type="Proteomes" id="UP000471447">
    <property type="component" value="Unassembled WGS sequence"/>
</dbReference>
<proteinExistence type="predicted"/>
<evidence type="ECO:0008006" key="3">
    <source>
        <dbReference type="Google" id="ProtNLM"/>
    </source>
</evidence>
<dbReference type="EMBL" id="WDCG01000016">
    <property type="protein sequence ID" value="KAB6422048.1"/>
    <property type="molecule type" value="Genomic_DNA"/>
</dbReference>
<reference evidence="1 2" key="1">
    <citation type="journal article" date="2019" name="Nat. Med.">
        <title>A library of human gut bacterial isolates paired with longitudinal multiomics data enables mechanistic microbiome research.</title>
        <authorList>
            <person name="Poyet M."/>
            <person name="Groussin M."/>
            <person name="Gibbons S.M."/>
            <person name="Avila-Pacheco J."/>
            <person name="Jiang X."/>
            <person name="Kearney S.M."/>
            <person name="Perrotta A.R."/>
            <person name="Berdy B."/>
            <person name="Zhao S."/>
            <person name="Lieberman T.D."/>
            <person name="Swanson P.K."/>
            <person name="Smith M."/>
            <person name="Roesemann S."/>
            <person name="Alexander J.E."/>
            <person name="Rich S.A."/>
            <person name="Livny J."/>
            <person name="Vlamakis H."/>
            <person name="Clish C."/>
            <person name="Bullock K."/>
            <person name="Deik A."/>
            <person name="Scott J."/>
            <person name="Pierce K.A."/>
            <person name="Xavier R.J."/>
            <person name="Alm E.J."/>
        </authorList>
    </citation>
    <scope>NUCLEOTIDE SEQUENCE [LARGE SCALE GENOMIC DNA]</scope>
    <source>
        <strain evidence="1 2">BIOML-A7</strain>
    </source>
</reference>